<dbReference type="SMART" id="SM00829">
    <property type="entry name" value="PKS_ER"/>
    <property type="match status" value="1"/>
</dbReference>
<dbReference type="PANTHER" id="PTHR42683">
    <property type="entry name" value="ALDEHYDE REDUCTASE"/>
    <property type="match status" value="1"/>
</dbReference>
<dbReference type="Gene3D" id="3.90.180.10">
    <property type="entry name" value="Medium-chain alcohol dehydrogenases, catalytic domain"/>
    <property type="match status" value="1"/>
</dbReference>
<dbReference type="Pfam" id="PF08240">
    <property type="entry name" value="ADH_N"/>
    <property type="match status" value="1"/>
</dbReference>
<evidence type="ECO:0000256" key="5">
    <source>
        <dbReference type="RuleBase" id="RU361277"/>
    </source>
</evidence>
<dbReference type="AlphaFoldDB" id="A0A1Q2YMS0"/>
<comment type="cofactor">
    <cofactor evidence="1 5">
        <name>Zn(2+)</name>
        <dbReference type="ChEBI" id="CHEBI:29105"/>
    </cofactor>
</comment>
<comment type="caution">
    <text evidence="7">The sequence shown here is derived from an EMBL/GenBank/DDBJ whole genome shotgun (WGS) entry which is preliminary data.</text>
</comment>
<proteinExistence type="inferred from homology"/>
<dbReference type="InterPro" id="IPR011032">
    <property type="entry name" value="GroES-like_sf"/>
</dbReference>
<dbReference type="OrthoDB" id="1879366at2759"/>
<keyword evidence="2 5" id="KW-0479">Metal-binding</keyword>
<dbReference type="GO" id="GO:0008270">
    <property type="term" value="F:zinc ion binding"/>
    <property type="evidence" value="ECO:0007669"/>
    <property type="project" value="InterPro"/>
</dbReference>
<evidence type="ECO:0000256" key="4">
    <source>
        <dbReference type="ARBA" id="ARBA00023002"/>
    </source>
</evidence>
<feature type="domain" description="Enoyl reductase (ER)" evidence="6">
    <location>
        <begin position="17"/>
        <end position="354"/>
    </location>
</feature>
<keyword evidence="4" id="KW-0560">Oxidoreductase</keyword>
<name>A0A1Q2YMS0_9ASCO</name>
<evidence type="ECO:0000256" key="3">
    <source>
        <dbReference type="ARBA" id="ARBA00022833"/>
    </source>
</evidence>
<comment type="similarity">
    <text evidence="5">Belongs to the zinc-containing alcohol dehydrogenase family.</text>
</comment>
<dbReference type="InterPro" id="IPR020843">
    <property type="entry name" value="ER"/>
</dbReference>
<keyword evidence="3 5" id="KW-0862">Zinc</keyword>
<dbReference type="SUPFAM" id="SSF50129">
    <property type="entry name" value="GroES-like"/>
    <property type="match status" value="1"/>
</dbReference>
<accession>A0A1Q2YMS0</accession>
<dbReference type="PROSITE" id="PS00059">
    <property type="entry name" value="ADH_ZINC"/>
    <property type="match status" value="1"/>
</dbReference>
<evidence type="ECO:0000313" key="8">
    <source>
        <dbReference type="Proteomes" id="UP000186136"/>
    </source>
</evidence>
<dbReference type="SUPFAM" id="SSF51735">
    <property type="entry name" value="NAD(P)-binding Rossmann-fold domains"/>
    <property type="match status" value="1"/>
</dbReference>
<gene>
    <name evidence="7" type="ORF">PMKS-004202</name>
</gene>
<dbReference type="InterPro" id="IPR047109">
    <property type="entry name" value="CAD-like"/>
</dbReference>
<evidence type="ECO:0000256" key="1">
    <source>
        <dbReference type="ARBA" id="ARBA00001947"/>
    </source>
</evidence>
<keyword evidence="8" id="KW-1185">Reference proteome</keyword>
<reference evidence="7 8" key="1">
    <citation type="submission" date="2016-08" db="EMBL/GenBank/DDBJ databases">
        <title>Whole genome shotgun sequence of Pichia membranifaciens KS47-1.</title>
        <authorList>
            <person name="Konishi M."/>
            <person name="Ishida M."/>
            <person name="Arakawa T."/>
            <person name="Kato Y."/>
            <person name="Horiuchi J."/>
        </authorList>
    </citation>
    <scope>NUCLEOTIDE SEQUENCE [LARGE SCALE GENOMIC DNA]</scope>
    <source>
        <strain evidence="7 8">KS47-1</strain>
    </source>
</reference>
<dbReference type="InterPro" id="IPR013154">
    <property type="entry name" value="ADH-like_N"/>
</dbReference>
<dbReference type="GO" id="GO:0016616">
    <property type="term" value="F:oxidoreductase activity, acting on the CH-OH group of donors, NAD or NADP as acceptor"/>
    <property type="evidence" value="ECO:0007669"/>
    <property type="project" value="InterPro"/>
</dbReference>
<evidence type="ECO:0000256" key="2">
    <source>
        <dbReference type="ARBA" id="ARBA00022723"/>
    </source>
</evidence>
<protein>
    <recommendedName>
        <fullName evidence="6">Enoyl reductase (ER) domain-containing protein</fullName>
    </recommendedName>
</protein>
<dbReference type="InterPro" id="IPR036291">
    <property type="entry name" value="NAD(P)-bd_dom_sf"/>
</dbReference>
<organism evidence="7 8">
    <name type="scientific">Pichia membranifaciens</name>
    <dbReference type="NCBI Taxonomy" id="4926"/>
    <lineage>
        <taxon>Eukaryota</taxon>
        <taxon>Fungi</taxon>
        <taxon>Dikarya</taxon>
        <taxon>Ascomycota</taxon>
        <taxon>Saccharomycotina</taxon>
        <taxon>Pichiomycetes</taxon>
        <taxon>Pichiales</taxon>
        <taxon>Pichiaceae</taxon>
        <taxon>Pichia</taxon>
    </lineage>
</organism>
<dbReference type="CDD" id="cd05283">
    <property type="entry name" value="CAD1"/>
    <property type="match status" value="1"/>
</dbReference>
<dbReference type="Gene3D" id="3.40.50.720">
    <property type="entry name" value="NAD(P)-binding Rossmann-like Domain"/>
    <property type="match status" value="1"/>
</dbReference>
<dbReference type="EMBL" id="BDGI01000235">
    <property type="protein sequence ID" value="GAV30683.1"/>
    <property type="molecule type" value="Genomic_DNA"/>
</dbReference>
<sequence length="362" mass="39252">MGSELKSITGLGLSKPNTYPNMERITYEPAKLRSIDVDIKIVACGICGADPHYARGDWGGPHLPIIPGHEIIGYIVNKGSDVSDDDFKIGDRVGVGAKADCCGSCYRCAHSFENNCRNSVFTYGNFVPMPYRQGGYASHIRLNSKFVVKIPDNISSEHAAPLLCGGMTGLSPLLSTGVGKGTRVAICGIGGIGHLSIMFAKALGAHVTAVSSSEKKKQLAVDLGADHFISQDDPEYAQKNVDAFDVIVHTGSFVTNKLIAEFLMMLRPNGNIQLIAGPDLEDKTLDLNVFNLIRNNAKIGGIASGSPKQIKDMFELASKNNITPLIETVQINENNLKESLNRLDRGDVKFRFVLIGYEEYFK</sequence>
<evidence type="ECO:0000313" key="7">
    <source>
        <dbReference type="EMBL" id="GAV30683.1"/>
    </source>
</evidence>
<dbReference type="Pfam" id="PF00107">
    <property type="entry name" value="ADH_zinc_N"/>
    <property type="match status" value="1"/>
</dbReference>
<evidence type="ECO:0000259" key="6">
    <source>
        <dbReference type="SMART" id="SM00829"/>
    </source>
</evidence>
<dbReference type="InterPro" id="IPR002328">
    <property type="entry name" value="ADH_Zn_CS"/>
</dbReference>
<dbReference type="Proteomes" id="UP000186136">
    <property type="component" value="Unassembled WGS sequence"/>
</dbReference>
<dbReference type="FunFam" id="3.40.50.720:FF:000022">
    <property type="entry name" value="Cinnamyl alcohol dehydrogenase"/>
    <property type="match status" value="1"/>
</dbReference>
<dbReference type="InterPro" id="IPR013149">
    <property type="entry name" value="ADH-like_C"/>
</dbReference>